<dbReference type="InterPro" id="IPR046373">
    <property type="entry name" value="Acyl-CoA_Oxase/DH_mid-dom_sf"/>
</dbReference>
<dbReference type="Proteomes" id="UP000468687">
    <property type="component" value="Unassembled WGS sequence"/>
</dbReference>
<evidence type="ECO:0000313" key="1">
    <source>
        <dbReference type="EMBL" id="NEN79552.1"/>
    </source>
</evidence>
<reference evidence="1 2" key="1">
    <citation type="journal article" date="2014" name="Int. J. Syst. Evol. Microbiol.">
        <title>Nocardioides zeae sp. nov., isolated from the stem of Zea mays.</title>
        <authorList>
            <person name="Glaeser S.P."/>
            <person name="McInroy J.A."/>
            <person name="Busse H.J."/>
            <person name="Kampfer P."/>
        </authorList>
    </citation>
    <scope>NUCLEOTIDE SEQUENCE [LARGE SCALE GENOMIC DNA]</scope>
    <source>
        <strain evidence="1 2">JCM 30728</strain>
    </source>
</reference>
<dbReference type="InterPro" id="IPR009100">
    <property type="entry name" value="AcylCoA_DH/oxidase_NM_dom_sf"/>
</dbReference>
<dbReference type="SUPFAM" id="SSF47203">
    <property type="entry name" value="Acyl-CoA dehydrogenase C-terminal domain-like"/>
    <property type="match status" value="1"/>
</dbReference>
<organism evidence="1 2">
    <name type="scientific">Nocardioides zeae</name>
    <dbReference type="NCBI Taxonomy" id="1457234"/>
    <lineage>
        <taxon>Bacteria</taxon>
        <taxon>Bacillati</taxon>
        <taxon>Actinomycetota</taxon>
        <taxon>Actinomycetes</taxon>
        <taxon>Propionibacteriales</taxon>
        <taxon>Nocardioidaceae</taxon>
        <taxon>Nocardioides</taxon>
    </lineage>
</organism>
<comment type="caution">
    <text evidence="1">The sequence shown here is derived from an EMBL/GenBank/DDBJ whole genome shotgun (WGS) entry which is preliminary data.</text>
</comment>
<evidence type="ECO:0000313" key="2">
    <source>
        <dbReference type="Proteomes" id="UP000468687"/>
    </source>
</evidence>
<gene>
    <name evidence="1" type="ORF">G3T38_14830</name>
</gene>
<dbReference type="SUPFAM" id="SSF56645">
    <property type="entry name" value="Acyl-CoA dehydrogenase NM domain-like"/>
    <property type="match status" value="1"/>
</dbReference>
<dbReference type="InterPro" id="IPR036250">
    <property type="entry name" value="AcylCo_DH-like_C"/>
</dbReference>
<proteinExistence type="predicted"/>
<dbReference type="RefSeq" id="WP_163773100.1">
    <property type="nucleotide sequence ID" value="NZ_JAAGXA010000010.1"/>
</dbReference>
<name>A0A6P0HLJ5_9ACTN</name>
<dbReference type="AlphaFoldDB" id="A0A6P0HLJ5"/>
<accession>A0A6P0HLJ5</accession>
<dbReference type="GO" id="GO:0016627">
    <property type="term" value="F:oxidoreductase activity, acting on the CH-CH group of donors"/>
    <property type="evidence" value="ECO:0007669"/>
    <property type="project" value="InterPro"/>
</dbReference>
<sequence>MLSPPELSEPYAGLEDLDYLTRLAEDAVARGRTDDFYAALRRSEIPYLLSHHAGDLRELVLASLAALHALGTASPAIALGVSQHMATMLAFGLSGRLLEEHETAGPVIGALLQETLAQRLLIANTTSQGGGNRIGTKGSQISPEGEGFRIDGHSTFMSLATEAEKIVFLTYAAGGALVGVVTDADTPGLEVSGELLFGDHLALADTRRVFFDGLHVEADAVFGPDPALNAFYALQLVCHNLCVSALYLGGGRRIVEEVRRHGRTSMLPSGAPLATSDSFGANVGGLVITYLNAVDLLLSQVHLVSTLTGGDALDPATAGAALLRVSTAKHGVARSAETVATEGRKLIGARAFMGDHPVGRIGAEIAFAALGPATEKLIERNVGLKFLAEGT</sequence>
<keyword evidence="2" id="KW-1185">Reference proteome</keyword>
<dbReference type="Gene3D" id="1.20.140.10">
    <property type="entry name" value="Butyryl-CoA Dehydrogenase, subunit A, domain 3"/>
    <property type="match status" value="1"/>
</dbReference>
<dbReference type="EMBL" id="JAAGXA010000010">
    <property type="protein sequence ID" value="NEN79552.1"/>
    <property type="molecule type" value="Genomic_DNA"/>
</dbReference>
<dbReference type="Gene3D" id="2.40.110.10">
    <property type="entry name" value="Butyryl-CoA Dehydrogenase, subunit A, domain 2"/>
    <property type="match status" value="1"/>
</dbReference>
<protein>
    <recommendedName>
        <fullName evidence="3">Acyl-CoA dehydrogenase</fullName>
    </recommendedName>
</protein>
<evidence type="ECO:0008006" key="3">
    <source>
        <dbReference type="Google" id="ProtNLM"/>
    </source>
</evidence>